<dbReference type="AlphaFoldDB" id="A0A427TDT6"/>
<name>A0A427TDT6_9BACI</name>
<sequence length="126" mass="14539">MDFEEALTAELTMIEGLANKVFPLNAKEGTLPPYIVYLSSEGLQDKTFDGYLLFKEVECEINILHSTYREMKDLTKVVLGKILSFQGRTIGEGGPRIQNLSYEKPFELYEKEIKQYRSVIDVKFKF</sequence>
<dbReference type="OrthoDB" id="2876687at2"/>
<reference evidence="2" key="1">
    <citation type="submission" date="2018-12" db="EMBL/GenBank/DDBJ databases">
        <title>Bacillus chawlae sp. nov., Bacillus glennii sp. nov., and Bacillus saganii sp. nov. Isolated from the Vehicle Assembly Building at Kennedy Space Center where the Viking Spacecraft were Assembled.</title>
        <authorList>
            <person name="Seuylemezian A."/>
            <person name="Vaishampayan P."/>
        </authorList>
    </citation>
    <scope>NUCLEOTIDE SEQUENCE [LARGE SCALE GENOMIC DNA]</scope>
    <source>
        <strain evidence="2">DSM 13966</strain>
    </source>
</reference>
<dbReference type="Proteomes" id="UP000279911">
    <property type="component" value="Unassembled WGS sequence"/>
</dbReference>
<accession>A0A427TDT6</accession>
<gene>
    <name evidence="1" type="ORF">EJA10_22520</name>
</gene>
<dbReference type="RefSeq" id="WP_125482252.1">
    <property type="nucleotide sequence ID" value="NZ_RSFW01000037.1"/>
</dbReference>
<proteinExistence type="predicted"/>
<organism evidence="1 2">
    <name type="scientific">Mesobacillus subterraneus</name>
    <dbReference type="NCBI Taxonomy" id="285983"/>
    <lineage>
        <taxon>Bacteria</taxon>
        <taxon>Bacillati</taxon>
        <taxon>Bacillota</taxon>
        <taxon>Bacilli</taxon>
        <taxon>Bacillales</taxon>
        <taxon>Bacillaceae</taxon>
        <taxon>Mesobacillus</taxon>
    </lineage>
</organism>
<comment type="caution">
    <text evidence="1">The sequence shown here is derived from an EMBL/GenBank/DDBJ whole genome shotgun (WGS) entry which is preliminary data.</text>
</comment>
<evidence type="ECO:0000313" key="1">
    <source>
        <dbReference type="EMBL" id="RSD21075.1"/>
    </source>
</evidence>
<protein>
    <submittedName>
        <fullName evidence="1">DUF3168 domain-containing protein</fullName>
    </submittedName>
</protein>
<dbReference type="EMBL" id="RSFW01000037">
    <property type="protein sequence ID" value="RSD21075.1"/>
    <property type="molecule type" value="Genomic_DNA"/>
</dbReference>
<evidence type="ECO:0000313" key="2">
    <source>
        <dbReference type="Proteomes" id="UP000279911"/>
    </source>
</evidence>